<accession>A0A9X1NBN7</accession>
<dbReference type="Proteomes" id="UP001138997">
    <property type="component" value="Unassembled WGS sequence"/>
</dbReference>
<gene>
    <name evidence="1" type="ORF">LR394_07915</name>
</gene>
<comment type="caution">
    <text evidence="1">The sequence shown here is derived from an EMBL/GenBank/DDBJ whole genome shotgun (WGS) entry which is preliminary data.</text>
</comment>
<keyword evidence="2" id="KW-1185">Reference proteome</keyword>
<evidence type="ECO:0000313" key="1">
    <source>
        <dbReference type="EMBL" id="MCD5310816.1"/>
    </source>
</evidence>
<protein>
    <submittedName>
        <fullName evidence="1">Uncharacterized protein</fullName>
    </submittedName>
</protein>
<name>A0A9X1NBN7_9ACTN</name>
<dbReference type="RefSeq" id="WP_231439992.1">
    <property type="nucleotide sequence ID" value="NZ_JAJOMB010000003.1"/>
</dbReference>
<organism evidence="1 2">
    <name type="scientific">Kineosporia babensis</name>
    <dbReference type="NCBI Taxonomy" id="499548"/>
    <lineage>
        <taxon>Bacteria</taxon>
        <taxon>Bacillati</taxon>
        <taxon>Actinomycetota</taxon>
        <taxon>Actinomycetes</taxon>
        <taxon>Kineosporiales</taxon>
        <taxon>Kineosporiaceae</taxon>
        <taxon>Kineosporia</taxon>
    </lineage>
</organism>
<evidence type="ECO:0000313" key="2">
    <source>
        <dbReference type="Proteomes" id="UP001138997"/>
    </source>
</evidence>
<dbReference type="AlphaFoldDB" id="A0A9X1NBN7"/>
<sequence length="121" mass="13763">MTAYDNAQVFGWRDVPLYPESYVPLRGAQAIPPLKFPEGYEAPSPSARPTPDIGRALSERIQQDRIELAQRVEQKLRELERLGLLDQVEGVDYVLDTNRGDPWSATLRVQIRFKPAAKEID</sequence>
<dbReference type="EMBL" id="JAJOMB010000003">
    <property type="protein sequence ID" value="MCD5310816.1"/>
    <property type="molecule type" value="Genomic_DNA"/>
</dbReference>
<proteinExistence type="predicted"/>
<reference evidence="1" key="1">
    <citation type="submission" date="2021-11" db="EMBL/GenBank/DDBJ databases">
        <title>Streptomyces corallinus and Kineosporia corallina sp. nov., two new coral-derived marine actinobacteria.</title>
        <authorList>
            <person name="Buangrab K."/>
            <person name="Sutthacheep M."/>
            <person name="Yeemin T."/>
            <person name="Harunari E."/>
            <person name="Igarashi Y."/>
            <person name="Sripreechasak P."/>
            <person name="Kanchanasin P."/>
            <person name="Tanasupawat S."/>
            <person name="Phongsopitanun W."/>
        </authorList>
    </citation>
    <scope>NUCLEOTIDE SEQUENCE</scope>
    <source>
        <strain evidence="1">JCM 31032</strain>
    </source>
</reference>